<reference evidence="2" key="1">
    <citation type="submission" date="2021-01" db="EMBL/GenBank/DDBJ databases">
        <title>Whole genome shotgun sequence of Actinocatenispora rupis NBRC 107355.</title>
        <authorList>
            <person name="Komaki H."/>
            <person name="Tamura T."/>
        </authorList>
    </citation>
    <scope>NUCLEOTIDE SEQUENCE</scope>
    <source>
        <strain evidence="2">NBRC 107355</strain>
    </source>
</reference>
<proteinExistence type="predicted"/>
<feature type="domain" description="DUF427" evidence="1">
    <location>
        <begin position="140"/>
        <end position="232"/>
    </location>
</feature>
<protein>
    <recommendedName>
        <fullName evidence="1">DUF427 domain-containing protein</fullName>
    </recommendedName>
</protein>
<accession>A0A8J3IXS2</accession>
<organism evidence="2 3">
    <name type="scientific">Actinocatenispora rupis</name>
    <dbReference type="NCBI Taxonomy" id="519421"/>
    <lineage>
        <taxon>Bacteria</taxon>
        <taxon>Bacillati</taxon>
        <taxon>Actinomycetota</taxon>
        <taxon>Actinomycetes</taxon>
        <taxon>Micromonosporales</taxon>
        <taxon>Micromonosporaceae</taxon>
        <taxon>Actinocatenispora</taxon>
    </lineage>
</organism>
<dbReference type="Gene3D" id="2.170.150.40">
    <property type="entry name" value="Domain of unknown function (DUF427)"/>
    <property type="match status" value="2"/>
</dbReference>
<dbReference type="AlphaFoldDB" id="A0A8J3IXS2"/>
<keyword evidence="3" id="KW-1185">Reference proteome</keyword>
<dbReference type="Proteomes" id="UP000612808">
    <property type="component" value="Unassembled WGS sequence"/>
</dbReference>
<name>A0A8J3IXS2_9ACTN</name>
<dbReference type="InterPro" id="IPR007361">
    <property type="entry name" value="DUF427"/>
</dbReference>
<dbReference type="EMBL" id="BOMB01000016">
    <property type="protein sequence ID" value="GID12011.1"/>
    <property type="molecule type" value="Genomic_DNA"/>
</dbReference>
<gene>
    <name evidence="2" type="ORF">Aru02nite_29000</name>
</gene>
<sequence>MTRMSSGEYRWEPSERWVRGRIGDTTVVDSRHPRLVWAPGVPVPAYVFPRGEVRADLLTPAADPPTDTAGTYYDLTVGGRTLANAAWTYPVDELADTVGFAWAERAGEGVEHWYEEDEEIFVHPRDPHKRVDVLPSSRHVVVEVDGDVLADTRHPVLLFETGLPIRYYLPAADVRRDLLTPSPTHTGCPYKGVASYWSVRVGGREITNLVWSYPDPTPNTAAIRDLYCFYNEDVDLVVDGERLPRPRTGFHRPALPH</sequence>
<comment type="caution">
    <text evidence="2">The sequence shown here is derived from an EMBL/GenBank/DDBJ whole genome shotgun (WGS) entry which is preliminary data.</text>
</comment>
<dbReference type="PANTHER" id="PTHR34310:SF9">
    <property type="entry name" value="BLR5716 PROTEIN"/>
    <property type="match status" value="1"/>
</dbReference>
<dbReference type="PANTHER" id="PTHR34310">
    <property type="entry name" value="DUF427 DOMAIN PROTEIN (AFU_ORTHOLOGUE AFUA_3G02220)"/>
    <property type="match status" value="1"/>
</dbReference>
<feature type="domain" description="DUF427" evidence="1">
    <location>
        <begin position="19"/>
        <end position="91"/>
    </location>
</feature>
<evidence type="ECO:0000313" key="2">
    <source>
        <dbReference type="EMBL" id="GID12011.1"/>
    </source>
</evidence>
<evidence type="ECO:0000259" key="1">
    <source>
        <dbReference type="Pfam" id="PF04248"/>
    </source>
</evidence>
<evidence type="ECO:0000313" key="3">
    <source>
        <dbReference type="Proteomes" id="UP000612808"/>
    </source>
</evidence>
<dbReference type="Pfam" id="PF04248">
    <property type="entry name" value="NTP_transf_9"/>
    <property type="match status" value="2"/>
</dbReference>
<dbReference type="InterPro" id="IPR038694">
    <property type="entry name" value="DUF427_sf"/>
</dbReference>